<evidence type="ECO:0000313" key="1">
    <source>
        <dbReference type="EMBL" id="RAQ97797.1"/>
    </source>
</evidence>
<gene>
    <name evidence="1" type="ORF">A4R35_19815</name>
</gene>
<sequence>MNKIVDNAPERITQRVPDRQRIGLWAPLTGSARLLSARECGGTSESAMTGMHGNERGWETLPAVVVGGVLQFSYFSLFIEACQVADEEFAKRWSRMIFRQRLKQS</sequence>
<evidence type="ECO:0000313" key="2">
    <source>
        <dbReference type="Proteomes" id="UP000248706"/>
    </source>
</evidence>
<keyword evidence="2" id="KW-1185">Reference proteome</keyword>
<accession>A0A328VK07</accession>
<organism evidence="1 2">
    <name type="scientific">Thermogemmatispora tikiterensis</name>
    <dbReference type="NCBI Taxonomy" id="1825093"/>
    <lineage>
        <taxon>Bacteria</taxon>
        <taxon>Bacillati</taxon>
        <taxon>Chloroflexota</taxon>
        <taxon>Ktedonobacteria</taxon>
        <taxon>Thermogemmatisporales</taxon>
        <taxon>Thermogemmatisporaceae</taxon>
        <taxon>Thermogemmatispora</taxon>
    </lineage>
</organism>
<dbReference type="AlphaFoldDB" id="A0A328VK07"/>
<proteinExistence type="predicted"/>
<comment type="caution">
    <text evidence="1">The sequence shown here is derived from an EMBL/GenBank/DDBJ whole genome shotgun (WGS) entry which is preliminary data.</text>
</comment>
<protein>
    <submittedName>
        <fullName evidence="1">Uncharacterized protein</fullName>
    </submittedName>
</protein>
<name>A0A328VK07_9CHLR</name>
<dbReference type="Proteomes" id="UP000248706">
    <property type="component" value="Unassembled WGS sequence"/>
</dbReference>
<dbReference type="EMBL" id="MCIF01000002">
    <property type="protein sequence ID" value="RAQ97797.1"/>
    <property type="molecule type" value="Genomic_DNA"/>
</dbReference>
<reference evidence="1 2" key="1">
    <citation type="submission" date="2016-08" db="EMBL/GenBank/DDBJ databases">
        <title>Analysis of Carbohydrate Active Enzymes in Thermogemmatispora T81 Reveals Carbohydrate Degradation Ability.</title>
        <authorList>
            <person name="Tomazini A."/>
            <person name="Lal S."/>
            <person name="Stott M."/>
            <person name="Henrissat B."/>
            <person name="Polikarpov I."/>
            <person name="Sparling R."/>
            <person name="Levin D.B."/>
        </authorList>
    </citation>
    <scope>NUCLEOTIDE SEQUENCE [LARGE SCALE GENOMIC DNA]</scope>
    <source>
        <strain evidence="1 2">T81</strain>
    </source>
</reference>